<dbReference type="SUPFAM" id="SSF53448">
    <property type="entry name" value="Nucleotide-diphospho-sugar transferases"/>
    <property type="match status" value="1"/>
</dbReference>
<proteinExistence type="inferred from homology"/>
<protein>
    <submittedName>
        <fullName evidence="7">Glycosyltransferase</fullName>
        <ecNumber evidence="7">2.4.-.-</ecNumber>
    </submittedName>
</protein>
<keyword evidence="8" id="KW-1185">Reference proteome</keyword>
<dbReference type="GO" id="GO:0016757">
    <property type="term" value="F:glycosyltransferase activity"/>
    <property type="evidence" value="ECO:0007669"/>
    <property type="project" value="UniProtKB-KW"/>
</dbReference>
<feature type="domain" description="Galactofuranosyltransferase GlfT2 N-terminal" evidence="5">
    <location>
        <begin position="51"/>
        <end position="162"/>
    </location>
</feature>
<feature type="domain" description="Galactofuranosyltransferase-2 C-terminal" evidence="6">
    <location>
        <begin position="439"/>
        <end position="621"/>
    </location>
</feature>
<evidence type="ECO:0000256" key="1">
    <source>
        <dbReference type="ARBA" id="ARBA00004776"/>
    </source>
</evidence>
<dbReference type="InterPro" id="IPR040492">
    <property type="entry name" value="GlfT2_N"/>
</dbReference>
<dbReference type="InterPro" id="IPR045699">
    <property type="entry name" value="GlfT2_C"/>
</dbReference>
<dbReference type="Pfam" id="PF19320">
    <property type="entry name" value="GlfT2_domain3"/>
    <property type="match status" value="1"/>
</dbReference>
<name>A0ABS8ZNZ6_9PSEU</name>
<comment type="similarity">
    <text evidence="2">Belongs to the glycosyltransferase 2 family.</text>
</comment>
<evidence type="ECO:0000256" key="2">
    <source>
        <dbReference type="ARBA" id="ARBA00006739"/>
    </source>
</evidence>
<keyword evidence="4 7" id="KW-0808">Transferase</keyword>
<organism evidence="7 8">
    <name type="scientific">Kibdelosporangium philippinense</name>
    <dbReference type="NCBI Taxonomy" id="211113"/>
    <lineage>
        <taxon>Bacteria</taxon>
        <taxon>Bacillati</taxon>
        <taxon>Actinomycetota</taxon>
        <taxon>Actinomycetes</taxon>
        <taxon>Pseudonocardiales</taxon>
        <taxon>Pseudonocardiaceae</taxon>
        <taxon>Kibdelosporangium</taxon>
    </lineage>
</organism>
<dbReference type="Proteomes" id="UP001521150">
    <property type="component" value="Unassembled WGS sequence"/>
</dbReference>
<evidence type="ECO:0000313" key="8">
    <source>
        <dbReference type="Proteomes" id="UP001521150"/>
    </source>
</evidence>
<keyword evidence="3 7" id="KW-0328">Glycosyltransferase</keyword>
<dbReference type="EC" id="2.4.-.-" evidence="7"/>
<dbReference type="InterPro" id="IPR029044">
    <property type="entry name" value="Nucleotide-diphossugar_trans"/>
</dbReference>
<evidence type="ECO:0000259" key="5">
    <source>
        <dbReference type="Pfam" id="PF17994"/>
    </source>
</evidence>
<comment type="caution">
    <text evidence="7">The sequence shown here is derived from an EMBL/GenBank/DDBJ whole genome shotgun (WGS) entry which is preliminary data.</text>
</comment>
<dbReference type="PANTHER" id="PTHR43179">
    <property type="entry name" value="RHAMNOSYLTRANSFERASE WBBL"/>
    <property type="match status" value="1"/>
</dbReference>
<dbReference type="EMBL" id="JAJVCN010000003">
    <property type="protein sequence ID" value="MCE7009471.1"/>
    <property type="molecule type" value="Genomic_DNA"/>
</dbReference>
<dbReference type="Pfam" id="PF17994">
    <property type="entry name" value="Glft2_N"/>
    <property type="match status" value="1"/>
</dbReference>
<gene>
    <name evidence="7" type="ORF">LWC34_42670</name>
</gene>
<evidence type="ECO:0000259" key="6">
    <source>
        <dbReference type="Pfam" id="PF19320"/>
    </source>
</evidence>
<dbReference type="PANTHER" id="PTHR43179:SF12">
    <property type="entry name" value="GALACTOFURANOSYLTRANSFERASE GLFT2"/>
    <property type="match status" value="1"/>
</dbReference>
<dbReference type="Pfam" id="PF13641">
    <property type="entry name" value="Glyco_tranf_2_3"/>
    <property type="match status" value="1"/>
</dbReference>
<dbReference type="RefSeq" id="WP_233730878.1">
    <property type="nucleotide sequence ID" value="NZ_JAJVCN010000003.1"/>
</dbReference>
<evidence type="ECO:0000256" key="3">
    <source>
        <dbReference type="ARBA" id="ARBA00022676"/>
    </source>
</evidence>
<comment type="pathway">
    <text evidence="1">Cell wall biogenesis; cell wall polysaccharide biosynthesis.</text>
</comment>
<sequence>MPTQQEQKVAKAQKTGGSQSSIRGVVQRILFASPSPQAPNELYALGVYGAVRPERHRVVVEPDARLTTNTYFGRLPASYLQRWTQIRELEAVFRVRGAGRLEIHASDAEGEPRILTTAEVATPAEQEVRLKVSLDRFMDGGSIWLEAVTSAEELTIEDVRWVISEPLRERLTSVVICTFNRADDCLNTMRALGEDTELLAVLENVYVVDQGTDTVQSREDFDKVVGLFQGKLRYLRQPNLGGAGGFTRGMFEISQAGGKHANVLLMDDDVLLEPETVLRMSAFANNSTDPVIVGGQMLYLYHPNRLHIGAEFTDLPMLRPGVPVAGALHNVDLTKTLPHKRVTAGYNAWWSCLIPAEVIEKCGLPLPMFFQWDDIEYGTRAGRNGFATVTLPGAAVWHADFAWKDWDDWARYFSLRNSLITSALHWDGFDGKTAAKVLAKQMAEYLVAMQYGMAATLLKGLEDFLSGPSVLADGGVEAAAAIRKLRADYPDTHRKQPADLPVDAASTVQIYDDPGIPPMLKAVLVKRVLNILAGRTGGAAQMMAGDAKWWNVSRFKSVIVTDSAQDAFRVRSFDREVVVDLAKRGAKLLARLAKEGTLVREEWRGAMGELTARDNWDRLFKS</sequence>
<dbReference type="Gene3D" id="3.90.550.60">
    <property type="match status" value="1"/>
</dbReference>
<evidence type="ECO:0000256" key="4">
    <source>
        <dbReference type="ARBA" id="ARBA00022679"/>
    </source>
</evidence>
<accession>A0ABS8ZNZ6</accession>
<reference evidence="7 8" key="1">
    <citation type="submission" date="2021-12" db="EMBL/GenBank/DDBJ databases">
        <title>Genome sequence of Kibdelosporangium philippinense ATCC 49844.</title>
        <authorList>
            <person name="Fedorov E.A."/>
            <person name="Omeragic M."/>
            <person name="Shalygina K.F."/>
            <person name="Maclea K.S."/>
        </authorList>
    </citation>
    <scope>NUCLEOTIDE SEQUENCE [LARGE SCALE GENOMIC DNA]</scope>
    <source>
        <strain evidence="7 8">ATCC 49844</strain>
    </source>
</reference>
<evidence type="ECO:0000313" key="7">
    <source>
        <dbReference type="EMBL" id="MCE7009471.1"/>
    </source>
</evidence>